<comment type="caution">
    <text evidence="1">The sequence shown here is derived from an EMBL/GenBank/DDBJ whole genome shotgun (WGS) entry which is preliminary data.</text>
</comment>
<evidence type="ECO:0000313" key="2">
    <source>
        <dbReference type="Proteomes" id="UP000324800"/>
    </source>
</evidence>
<dbReference type="AlphaFoldDB" id="A0A5J4V5Q8"/>
<evidence type="ECO:0008006" key="3">
    <source>
        <dbReference type="Google" id="ProtNLM"/>
    </source>
</evidence>
<sequence length="286" mass="32728">MLADIEEHPHTSKVRIPRITAVPELRVVAAAPNNQGNIEMERVSDYNVYGSLLGLGENILLEILSEMEIPQDVQQFLVLCRKTYKLLIHPRYARIIQSIIEIRPIFIIKEQKQGRSDQNKFIHSDNDDFCTIAMNPVIREGIVKIEVIFENTDGWSRMIGIADASCSFAAGKGPWEDGNRQKTVRYYLGGYIRHITDDAIRNQEYSDGQIIGIEVDMTTVPRKVTFFVDEVEQPNFVIGIPEAVRFWAYTFHKSSSFTVIKFERLIKSTSQGVYGSKGLQWGKEWK</sequence>
<evidence type="ECO:0000313" key="1">
    <source>
        <dbReference type="EMBL" id="KAA6377704.1"/>
    </source>
</evidence>
<name>A0A5J4V5Q8_9EUKA</name>
<gene>
    <name evidence="1" type="ORF">EZS28_026769</name>
</gene>
<protein>
    <recommendedName>
        <fullName evidence="3">B30.2/SPRY domain-containing protein</fullName>
    </recommendedName>
</protein>
<dbReference type="Proteomes" id="UP000324800">
    <property type="component" value="Unassembled WGS sequence"/>
</dbReference>
<dbReference type="EMBL" id="SNRW01009633">
    <property type="protein sequence ID" value="KAA6377704.1"/>
    <property type="molecule type" value="Genomic_DNA"/>
</dbReference>
<accession>A0A5J4V5Q8</accession>
<proteinExistence type="predicted"/>
<reference evidence="1 2" key="1">
    <citation type="submission" date="2019-03" db="EMBL/GenBank/DDBJ databases">
        <title>Single cell metagenomics reveals metabolic interactions within the superorganism composed of flagellate Streblomastix strix and complex community of Bacteroidetes bacteria on its surface.</title>
        <authorList>
            <person name="Treitli S.C."/>
            <person name="Kolisko M."/>
            <person name="Husnik F."/>
            <person name="Keeling P."/>
            <person name="Hampl V."/>
        </authorList>
    </citation>
    <scope>NUCLEOTIDE SEQUENCE [LARGE SCALE GENOMIC DNA]</scope>
    <source>
        <strain evidence="1">ST1C</strain>
    </source>
</reference>
<organism evidence="1 2">
    <name type="scientific">Streblomastix strix</name>
    <dbReference type="NCBI Taxonomy" id="222440"/>
    <lineage>
        <taxon>Eukaryota</taxon>
        <taxon>Metamonada</taxon>
        <taxon>Preaxostyla</taxon>
        <taxon>Oxymonadida</taxon>
        <taxon>Streblomastigidae</taxon>
        <taxon>Streblomastix</taxon>
    </lineage>
</organism>